<dbReference type="GO" id="GO:0043546">
    <property type="term" value="F:molybdopterin cofactor binding"/>
    <property type="evidence" value="ECO:0007669"/>
    <property type="project" value="TreeGrafter"/>
</dbReference>
<evidence type="ECO:0000256" key="10">
    <source>
        <dbReference type="ARBA" id="ARBA00022723"/>
    </source>
</evidence>
<reference evidence="18" key="3">
    <citation type="submission" date="2025-08" db="UniProtKB">
        <authorList>
            <consortium name="RefSeq"/>
        </authorList>
    </citation>
    <scope>IDENTIFICATION</scope>
    <source>
        <strain evidence="18">NI907</strain>
    </source>
</reference>
<dbReference type="GO" id="GO:0050464">
    <property type="term" value="F:nitrate reductase (NADPH) activity"/>
    <property type="evidence" value="ECO:0007669"/>
    <property type="project" value="UniProtKB-EC"/>
</dbReference>
<keyword evidence="8" id="KW-0500">Molybdenum</keyword>
<dbReference type="SMART" id="SM01117">
    <property type="entry name" value="Cyt-b5"/>
    <property type="match status" value="1"/>
</dbReference>
<proteinExistence type="predicted"/>
<feature type="domain" description="Cytochrome b5 heme-binding" evidence="16">
    <location>
        <begin position="184"/>
        <end position="263"/>
    </location>
</feature>
<feature type="region of interest" description="Disordered" evidence="15">
    <location>
        <begin position="158"/>
        <end position="202"/>
    </location>
</feature>
<dbReference type="Gene3D" id="3.10.120.10">
    <property type="entry name" value="Cytochrome b5-like heme/steroid binding domain"/>
    <property type="match status" value="1"/>
</dbReference>
<evidence type="ECO:0000256" key="8">
    <source>
        <dbReference type="ARBA" id="ARBA00022505"/>
    </source>
</evidence>
<dbReference type="PRINTS" id="PR00407">
    <property type="entry name" value="EUMOPTERIN"/>
</dbReference>
<keyword evidence="17" id="KW-1185">Reference proteome</keyword>
<dbReference type="InterPro" id="IPR000572">
    <property type="entry name" value="OxRdtase_Mopterin-bd_dom"/>
</dbReference>
<reference evidence="18" key="2">
    <citation type="submission" date="2019-10" db="EMBL/GenBank/DDBJ databases">
        <authorList>
            <consortium name="NCBI Genome Project"/>
        </authorList>
    </citation>
    <scope>NUCLEOTIDE SEQUENCE</scope>
    <source>
        <strain evidence="18">NI907</strain>
    </source>
</reference>
<dbReference type="GeneID" id="41956877"/>
<dbReference type="PROSITE" id="PS50255">
    <property type="entry name" value="CYTOCHROME_B5_2"/>
    <property type="match status" value="1"/>
</dbReference>
<feature type="compositionally biased region" description="Polar residues" evidence="15">
    <location>
        <begin position="81"/>
        <end position="92"/>
    </location>
</feature>
<evidence type="ECO:0000256" key="7">
    <source>
        <dbReference type="ARBA" id="ARBA00015499"/>
    </source>
</evidence>
<comment type="cofactor">
    <cofactor evidence="2">
        <name>heme b</name>
        <dbReference type="ChEBI" id="CHEBI:60344"/>
    </cofactor>
</comment>
<dbReference type="Pfam" id="PF00173">
    <property type="entry name" value="Cyt-b5"/>
    <property type="match status" value="1"/>
</dbReference>
<keyword evidence="9" id="KW-0349">Heme</keyword>
<evidence type="ECO:0000256" key="6">
    <source>
        <dbReference type="ARBA" id="ARBA00012673"/>
    </source>
</evidence>
<dbReference type="InterPro" id="IPR005066">
    <property type="entry name" value="MoCF_OxRdtse_dimer"/>
</dbReference>
<dbReference type="PANTHER" id="PTHR19372">
    <property type="entry name" value="SULFITE REDUCTASE"/>
    <property type="match status" value="1"/>
</dbReference>
<feature type="compositionally biased region" description="Polar residues" evidence="15">
    <location>
        <begin position="99"/>
        <end position="133"/>
    </location>
</feature>
<dbReference type="AlphaFoldDB" id="A0A6P8BK96"/>
<dbReference type="InterPro" id="IPR036374">
    <property type="entry name" value="OxRdtase_Mopterin-bd_sf"/>
</dbReference>
<dbReference type="GO" id="GO:0006790">
    <property type="term" value="P:sulfur compound metabolic process"/>
    <property type="evidence" value="ECO:0007669"/>
    <property type="project" value="TreeGrafter"/>
</dbReference>
<dbReference type="GO" id="GO:0005758">
    <property type="term" value="C:mitochondrial intermembrane space"/>
    <property type="evidence" value="ECO:0007669"/>
    <property type="project" value="UniProtKB-SubCell"/>
</dbReference>
<dbReference type="PANTHER" id="PTHR19372:SF7">
    <property type="entry name" value="SULFITE OXIDASE, MITOCHONDRIAL"/>
    <property type="match status" value="1"/>
</dbReference>
<dbReference type="SUPFAM" id="SSF55856">
    <property type="entry name" value="Cytochrome b5-like heme/steroid binding domain"/>
    <property type="match status" value="1"/>
</dbReference>
<comment type="pathway">
    <text evidence="4">Energy metabolism; sulfur metabolism.</text>
</comment>
<evidence type="ECO:0000256" key="2">
    <source>
        <dbReference type="ARBA" id="ARBA00001970"/>
    </source>
</evidence>
<dbReference type="RefSeq" id="XP_030987512.1">
    <property type="nucleotide sequence ID" value="XM_031121965.1"/>
</dbReference>
<dbReference type="InterPro" id="IPR008335">
    <property type="entry name" value="Mopterin_OxRdtase_euk"/>
</dbReference>
<dbReference type="KEGG" id="pgri:PgNI_01893"/>
<dbReference type="EC" id="1.8.3.1" evidence="5"/>
<evidence type="ECO:0000256" key="4">
    <source>
        <dbReference type="ARBA" id="ARBA00004971"/>
    </source>
</evidence>
<evidence type="ECO:0000313" key="18">
    <source>
        <dbReference type="RefSeq" id="XP_030987512.1"/>
    </source>
</evidence>
<dbReference type="SUPFAM" id="SSF81296">
    <property type="entry name" value="E set domains"/>
    <property type="match status" value="1"/>
</dbReference>
<protein>
    <recommendedName>
        <fullName evidence="7">Nitrate reductase [NADPH]</fullName>
        <ecNumber evidence="6">1.7.1.3</ecNumber>
        <ecNumber evidence="5">1.8.3.1</ecNumber>
    </recommendedName>
</protein>
<feature type="region of interest" description="Disordered" evidence="15">
    <location>
        <begin position="81"/>
        <end position="133"/>
    </location>
</feature>
<evidence type="ECO:0000313" key="17">
    <source>
        <dbReference type="Proteomes" id="UP000515153"/>
    </source>
</evidence>
<keyword evidence="13" id="KW-0496">Mitochondrion</keyword>
<dbReference type="Gene3D" id="2.60.40.650">
    <property type="match status" value="1"/>
</dbReference>
<dbReference type="Gene3D" id="3.90.420.10">
    <property type="entry name" value="Oxidoreductase, molybdopterin-binding domain"/>
    <property type="match status" value="1"/>
</dbReference>
<dbReference type="FunFam" id="3.90.420.10:FF:000002">
    <property type="entry name" value="sulfite oxidase, mitochondrial"/>
    <property type="match status" value="1"/>
</dbReference>
<evidence type="ECO:0000256" key="12">
    <source>
        <dbReference type="ARBA" id="ARBA00023004"/>
    </source>
</evidence>
<name>A0A6P8BK96_PYRGI</name>
<dbReference type="FunFam" id="3.10.120.10:FF:000007">
    <property type="entry name" value="Sulfite oxidase, mitochondrial"/>
    <property type="match status" value="1"/>
</dbReference>
<keyword evidence="11" id="KW-0560">Oxidoreductase</keyword>
<gene>
    <name evidence="18" type="ORF">PgNI_01893</name>
</gene>
<dbReference type="Pfam" id="PF00174">
    <property type="entry name" value="Oxidored_molyb"/>
    <property type="match status" value="1"/>
</dbReference>
<evidence type="ECO:0000256" key="1">
    <source>
        <dbReference type="ARBA" id="ARBA00001924"/>
    </source>
</evidence>
<keyword evidence="12" id="KW-0408">Iron</keyword>
<sequence>MRGPCPFNAFLQASKLVSLGACGQRRPQPNTYLTYLGDLSIGSPAELVNPRRQPDRIMSAPACSLRATNLARQLRLAQPRVTSAFTSRTRAISTRRPFHSTNTPREPENSNQRTQWQTKHHNNQTNDSRGGHQKSQNVLLAGASGASLVVLGVAVSNHESAEGPQPTGEDQIHASPADGRDPSRPRHRLSDIREQHGPGSKNPWVTFEDKVYDITDWVGAHPGGDVILRAAGGSIEPYWDIFTIHKATHVREILDQYMIGYIAIEDLDQRTGRPAAEAIEDPFSTDPERDQRLIKHTAKPCNAEPPPEELGKDFITPPELFYVRNHMWVPVVKEDQADDHALTIELPDGEERVYTLAELRSRFRLHRVTAALQCSGNRRSDMTSSTAATNGLQWGVGAISNANWEGVRLADVLLDAGLKPAQLAPTEMTTDGKGDADSEMHVQFSALEAYGASIPLSTALDPRADVLLAFGMNGKPLPRDHGYPLRTIVPGHVAARSVKWLNKIVVSDEESPSQWQRRDYKCFGPNEGSKPDWDRYPAIQEMPITSATTGVWVGDCVRAAAAAAKSGTEWMLRRTDEARAAPGVRDLPAWQREHLHSKDHKYAPKMDGPEGGVPVALTGYAYSGGGKHIIRVDVSIDGGNTWAQAELLDDCGPGGKNCKGSKYWAWRRWRYVGSLPELHETQGDKKCTTILVKATDSAYNTQPEQHTGIYNVRGNLATAWHRLLICPSCVKKPDGKTTWCTGNGVYGSGFSKPEATVTKA</sequence>
<dbReference type="SUPFAM" id="SSF56524">
    <property type="entry name" value="Oxidoreductase molybdopterin-binding domain"/>
    <property type="match status" value="1"/>
</dbReference>
<comment type="catalytic activity">
    <reaction evidence="14">
        <text>nitrite + NADP(+) + H2O = nitrate + NADPH + H(+)</text>
        <dbReference type="Rhea" id="RHEA:19061"/>
        <dbReference type="ChEBI" id="CHEBI:15377"/>
        <dbReference type="ChEBI" id="CHEBI:15378"/>
        <dbReference type="ChEBI" id="CHEBI:16301"/>
        <dbReference type="ChEBI" id="CHEBI:17632"/>
        <dbReference type="ChEBI" id="CHEBI:57783"/>
        <dbReference type="ChEBI" id="CHEBI:58349"/>
        <dbReference type="EC" id="1.7.1.3"/>
    </reaction>
</comment>
<dbReference type="GO" id="GO:0030151">
    <property type="term" value="F:molybdenum ion binding"/>
    <property type="evidence" value="ECO:0007669"/>
    <property type="project" value="InterPro"/>
</dbReference>
<dbReference type="InterPro" id="IPR036400">
    <property type="entry name" value="Cyt_B5-like_heme/steroid_sf"/>
</dbReference>
<dbReference type="InterPro" id="IPR014756">
    <property type="entry name" value="Ig_E-set"/>
</dbReference>
<dbReference type="EC" id="1.7.1.3" evidence="6"/>
<comment type="subcellular location">
    <subcellularLocation>
        <location evidence="3">Mitochondrion intermembrane space</location>
    </subcellularLocation>
</comment>
<evidence type="ECO:0000256" key="14">
    <source>
        <dbReference type="ARBA" id="ARBA00049155"/>
    </source>
</evidence>
<evidence type="ECO:0000256" key="13">
    <source>
        <dbReference type="ARBA" id="ARBA00023128"/>
    </source>
</evidence>
<keyword evidence="10" id="KW-0479">Metal-binding</keyword>
<evidence type="ECO:0000256" key="9">
    <source>
        <dbReference type="ARBA" id="ARBA00022617"/>
    </source>
</evidence>
<dbReference type="GO" id="GO:0020037">
    <property type="term" value="F:heme binding"/>
    <property type="evidence" value="ECO:0007669"/>
    <property type="project" value="TreeGrafter"/>
</dbReference>
<feature type="compositionally biased region" description="Basic and acidic residues" evidence="15">
    <location>
        <begin position="178"/>
        <end position="196"/>
    </location>
</feature>
<evidence type="ECO:0000256" key="15">
    <source>
        <dbReference type="SAM" id="MobiDB-lite"/>
    </source>
</evidence>
<accession>A0A6P8BK96</accession>
<evidence type="ECO:0000259" key="16">
    <source>
        <dbReference type="PROSITE" id="PS50255"/>
    </source>
</evidence>
<dbReference type="InterPro" id="IPR001199">
    <property type="entry name" value="Cyt_B5-like_heme/steroid-bd"/>
</dbReference>
<evidence type="ECO:0000256" key="5">
    <source>
        <dbReference type="ARBA" id="ARBA00012505"/>
    </source>
</evidence>
<organism evidence="17 18">
    <name type="scientific">Pyricularia grisea</name>
    <name type="common">Crabgrass-specific blast fungus</name>
    <name type="synonym">Magnaporthe grisea</name>
    <dbReference type="NCBI Taxonomy" id="148305"/>
    <lineage>
        <taxon>Eukaryota</taxon>
        <taxon>Fungi</taxon>
        <taxon>Dikarya</taxon>
        <taxon>Ascomycota</taxon>
        <taxon>Pezizomycotina</taxon>
        <taxon>Sordariomycetes</taxon>
        <taxon>Sordariomycetidae</taxon>
        <taxon>Magnaporthales</taxon>
        <taxon>Pyriculariaceae</taxon>
        <taxon>Pyricularia</taxon>
    </lineage>
</organism>
<evidence type="ECO:0000256" key="11">
    <source>
        <dbReference type="ARBA" id="ARBA00023002"/>
    </source>
</evidence>
<reference evidence="18" key="1">
    <citation type="journal article" date="2019" name="Mol. Biol. Evol.">
        <title>Blast fungal genomes show frequent chromosomal changes, gene gains and losses, and effector gene turnover.</title>
        <authorList>
            <person name="Gomez Luciano L.B."/>
            <person name="Jason Tsai I."/>
            <person name="Chuma I."/>
            <person name="Tosa Y."/>
            <person name="Chen Y.H."/>
            <person name="Li J.Y."/>
            <person name="Li M.Y."/>
            <person name="Jade Lu M.Y."/>
            <person name="Nakayashiki H."/>
            <person name="Li W.H."/>
        </authorList>
    </citation>
    <scope>NUCLEOTIDE SEQUENCE</scope>
    <source>
        <strain evidence="18">NI907</strain>
    </source>
</reference>
<comment type="cofactor">
    <cofactor evidence="1">
        <name>Mo-molybdopterin</name>
        <dbReference type="ChEBI" id="CHEBI:71302"/>
    </cofactor>
</comment>
<evidence type="ECO:0000256" key="3">
    <source>
        <dbReference type="ARBA" id="ARBA00004569"/>
    </source>
</evidence>
<dbReference type="Proteomes" id="UP000515153">
    <property type="component" value="Unplaced"/>
</dbReference>
<dbReference type="GO" id="GO:0008482">
    <property type="term" value="F:sulfite oxidase activity"/>
    <property type="evidence" value="ECO:0007669"/>
    <property type="project" value="UniProtKB-EC"/>
</dbReference>
<dbReference type="Pfam" id="PF03404">
    <property type="entry name" value="Mo-co_dimer"/>
    <property type="match status" value="1"/>
</dbReference>